<evidence type="ECO:0000313" key="1">
    <source>
        <dbReference type="EMBL" id="MBB3110205.1"/>
    </source>
</evidence>
<dbReference type="EMBL" id="JACHXK010000004">
    <property type="protein sequence ID" value="MBB3110205.1"/>
    <property type="molecule type" value="Genomic_DNA"/>
</dbReference>
<accession>A0A7W5AWR3</accession>
<gene>
    <name evidence="1" type="ORF">FHS18_002272</name>
</gene>
<evidence type="ECO:0000313" key="2">
    <source>
        <dbReference type="Proteomes" id="UP000570361"/>
    </source>
</evidence>
<reference evidence="1 2" key="1">
    <citation type="submission" date="2020-08" db="EMBL/GenBank/DDBJ databases">
        <title>Genomic Encyclopedia of Type Strains, Phase III (KMG-III): the genomes of soil and plant-associated and newly described type strains.</title>
        <authorList>
            <person name="Whitman W."/>
        </authorList>
    </citation>
    <scope>NUCLEOTIDE SEQUENCE [LARGE SCALE GENOMIC DNA]</scope>
    <source>
        <strain evidence="1 2">CECT 5862</strain>
    </source>
</reference>
<dbReference type="Proteomes" id="UP000570361">
    <property type="component" value="Unassembled WGS sequence"/>
</dbReference>
<keyword evidence="2" id="KW-1185">Reference proteome</keyword>
<sequence length="144" mass="16844">MEQPPTITMEDMLNEAALFQSVYPDLIHEIERGERTRGKLNEFQLLQAIAHAKSGLGILNYERRQIINAIFDVFSVIYHTDGRPTAEVWASQNFGCTLQETRKADTTEVENRIHELTLLIQMKESELLQIYRELHMLRQYLDDH</sequence>
<comment type="caution">
    <text evidence="1">The sequence shown here is derived from an EMBL/GenBank/DDBJ whole genome shotgun (WGS) entry which is preliminary data.</text>
</comment>
<dbReference type="AlphaFoldDB" id="A0A7W5AWR3"/>
<protein>
    <submittedName>
        <fullName evidence="1">Uncharacterized protein</fullName>
    </submittedName>
</protein>
<name>A0A7W5AWR3_9BACL</name>
<proteinExistence type="predicted"/>
<organism evidence="1 2">
    <name type="scientific">Paenibacillus phyllosphaerae</name>
    <dbReference type="NCBI Taxonomy" id="274593"/>
    <lineage>
        <taxon>Bacteria</taxon>
        <taxon>Bacillati</taxon>
        <taxon>Bacillota</taxon>
        <taxon>Bacilli</taxon>
        <taxon>Bacillales</taxon>
        <taxon>Paenibacillaceae</taxon>
        <taxon>Paenibacillus</taxon>
    </lineage>
</organism>
<dbReference type="RefSeq" id="WP_183600013.1">
    <property type="nucleotide sequence ID" value="NZ_JACHXK010000004.1"/>
</dbReference>